<comment type="caution">
    <text evidence="2">The sequence shown here is derived from an EMBL/GenBank/DDBJ whole genome shotgun (WGS) entry which is preliminary data.</text>
</comment>
<feature type="region of interest" description="Disordered" evidence="1">
    <location>
        <begin position="392"/>
        <end position="509"/>
    </location>
</feature>
<accession>A0ABQ4YAK6</accession>
<evidence type="ECO:0000256" key="1">
    <source>
        <dbReference type="SAM" id="MobiDB-lite"/>
    </source>
</evidence>
<organism evidence="2 3">
    <name type="scientific">Tanacetum coccineum</name>
    <dbReference type="NCBI Taxonomy" id="301880"/>
    <lineage>
        <taxon>Eukaryota</taxon>
        <taxon>Viridiplantae</taxon>
        <taxon>Streptophyta</taxon>
        <taxon>Embryophyta</taxon>
        <taxon>Tracheophyta</taxon>
        <taxon>Spermatophyta</taxon>
        <taxon>Magnoliopsida</taxon>
        <taxon>eudicotyledons</taxon>
        <taxon>Gunneridae</taxon>
        <taxon>Pentapetalae</taxon>
        <taxon>asterids</taxon>
        <taxon>campanulids</taxon>
        <taxon>Asterales</taxon>
        <taxon>Asteraceae</taxon>
        <taxon>Asteroideae</taxon>
        <taxon>Anthemideae</taxon>
        <taxon>Anthemidinae</taxon>
        <taxon>Tanacetum</taxon>
    </lineage>
</organism>
<protein>
    <submittedName>
        <fullName evidence="2">Uncharacterized protein</fullName>
    </submittedName>
</protein>
<feature type="compositionally biased region" description="Acidic residues" evidence="1">
    <location>
        <begin position="409"/>
        <end position="471"/>
    </location>
</feature>
<feature type="compositionally biased region" description="Acidic residues" evidence="1">
    <location>
        <begin position="480"/>
        <end position="489"/>
    </location>
</feature>
<reference evidence="2" key="2">
    <citation type="submission" date="2022-01" db="EMBL/GenBank/DDBJ databases">
        <authorList>
            <person name="Yamashiro T."/>
            <person name="Shiraishi A."/>
            <person name="Satake H."/>
            <person name="Nakayama K."/>
        </authorList>
    </citation>
    <scope>NUCLEOTIDE SEQUENCE</scope>
</reference>
<keyword evidence="3" id="KW-1185">Reference proteome</keyword>
<dbReference type="Proteomes" id="UP001151760">
    <property type="component" value="Unassembled WGS sequence"/>
</dbReference>
<reference evidence="2" key="1">
    <citation type="journal article" date="2022" name="Int. J. Mol. Sci.">
        <title>Draft Genome of Tanacetum Coccineum: Genomic Comparison of Closely Related Tanacetum-Family Plants.</title>
        <authorList>
            <person name="Yamashiro T."/>
            <person name="Shiraishi A."/>
            <person name="Nakayama K."/>
            <person name="Satake H."/>
        </authorList>
    </citation>
    <scope>NUCLEOTIDE SEQUENCE</scope>
</reference>
<name>A0ABQ4YAK6_9ASTR</name>
<gene>
    <name evidence="2" type="ORF">Tco_0707009</name>
</gene>
<proteinExistence type="predicted"/>
<dbReference type="EMBL" id="BQNB010010210">
    <property type="protein sequence ID" value="GJS74168.1"/>
    <property type="molecule type" value="Genomic_DNA"/>
</dbReference>
<sequence length="645" mass="72242">MVISGGGVAGIDLRRLFCNARGCDSMNFLGGDELDVRFLYFYMDGDSLSSARGIVLVRLSLDIYRVEPKYYSGRARSITERCGGFFICGRGRIFTLVHRISRLLEEVVDKYACSGLMITSFDNRVLLELSCVSSVGGYRSERGGFIRIGGVGKRVFINRECGMNLGFVVLVKGRSIQAPGAIGEPADRHLENLVWGGAASRGLGKGMILNCRSRGLLEDCSVMGRSEREKENSREREDTLGSRPLLIIFMRGRIRDRHYIVCLKAEGTSRRVTIISSELEKWLVHLLHRDTYSSRLAMSSDNASSAVTYTSISFDSNGLSWGIPLVNAGELSEMNPYEEVAQQGQAPPLSPAYVPDPMELDEHVPVYVLEPEHPEYHVPSDDDIQVEDQPYANDASSTAESPGYIADSDSMEEDTDEDSIDYPDEPENDEEDDDEDPEEDPSEEHEPEDDDEDPEEDPNEEHEPEDEDTKEEEPSKGSDETEPFEEDETAVTPPPPRHRGARISAPIGHRKSMIRMRDDILEEDMPPQRRFVLTVPPPGCDVVESYAAAARALRDADRVEDVGYVRALQVSKSRDDVLPLRMSTEGQLPRHRALLARPKTLETHTSCMEWQRQRAEDDAVKQMMRIHVLEARAQIDTVEDTDSSC</sequence>
<evidence type="ECO:0000313" key="3">
    <source>
        <dbReference type="Proteomes" id="UP001151760"/>
    </source>
</evidence>
<evidence type="ECO:0000313" key="2">
    <source>
        <dbReference type="EMBL" id="GJS74168.1"/>
    </source>
</evidence>